<dbReference type="Pfam" id="PF17761">
    <property type="entry name" value="DUF1016_N"/>
    <property type="match status" value="1"/>
</dbReference>
<name>A0ABP6UR29_9MICO</name>
<gene>
    <name evidence="4" type="ORF">GCM10022262_42300</name>
</gene>
<evidence type="ECO:0000313" key="4">
    <source>
        <dbReference type="EMBL" id="GAA3514355.1"/>
    </source>
</evidence>
<dbReference type="InterPro" id="IPR011856">
    <property type="entry name" value="tRNA_endonuc-like_dom_sf"/>
</dbReference>
<dbReference type="InterPro" id="IPR053148">
    <property type="entry name" value="PD-DEXK-like_domain"/>
</dbReference>
<feature type="domain" description="YhcG PDDEXK nuclease" evidence="1">
    <location>
        <begin position="175"/>
        <end position="326"/>
    </location>
</feature>
<feature type="domain" description="YhcG N-terminal" evidence="3">
    <location>
        <begin position="18"/>
        <end position="153"/>
    </location>
</feature>
<evidence type="ECO:0000259" key="2">
    <source>
        <dbReference type="Pfam" id="PF12728"/>
    </source>
</evidence>
<evidence type="ECO:0000313" key="5">
    <source>
        <dbReference type="Proteomes" id="UP001499841"/>
    </source>
</evidence>
<sequence>MSRENLPLPDSYPQLLEELKRTVADARWRAQRVVNTELISMYWQIGRTILARQDVEGWGRAVVDRLSDDLRRAFPGTTGLSRRNLFYMRSFAEAWPGEEVPQPVAQLPWGHIRVLLDKVDNRVELDWYAAAAAEHGWSRNILLNQIMNRLHTRVGAAPSNFTTHLPAADSELAQQLTRDPYVLDFLDLTGPAAERDLETALMTRLQDFLLELGHGFAFVGRQYHFAVDGDDFYIDLLFFNWAQSRFVVVELKIGRFAPEHLGQLGFYVSWVDANLRDLDRHSPTVGILLCAGRNDNVVRYSLAGTTAPVAVADYTYDTLPASVREAVPTDRELAAAAAGVELSQLTHNTNNAPKPTSAESLLSTSEAAAMLGVSRQAIGQMVKRGDLQGNKVSDRTLVIWQSSVERLIQQRQTPQD</sequence>
<proteinExistence type="predicted"/>
<dbReference type="EMBL" id="BAABBA010000056">
    <property type="protein sequence ID" value="GAA3514355.1"/>
    <property type="molecule type" value="Genomic_DNA"/>
</dbReference>
<dbReference type="InterPro" id="IPR041527">
    <property type="entry name" value="YhcG_N"/>
</dbReference>
<dbReference type="PANTHER" id="PTHR30547:SF0">
    <property type="entry name" value="BLR8175 PROTEIN"/>
    <property type="match status" value="1"/>
</dbReference>
<dbReference type="Gene3D" id="3.40.1350.10">
    <property type="match status" value="1"/>
</dbReference>
<accession>A0ABP6UR29</accession>
<dbReference type="InterPro" id="IPR009362">
    <property type="entry name" value="YhcG_C"/>
</dbReference>
<dbReference type="RefSeq" id="WP_345045683.1">
    <property type="nucleotide sequence ID" value="NZ_BAABBA010000056.1"/>
</dbReference>
<dbReference type="InterPro" id="IPR041657">
    <property type="entry name" value="HTH_17"/>
</dbReference>
<dbReference type="Pfam" id="PF12728">
    <property type="entry name" value="HTH_17"/>
    <property type="match status" value="1"/>
</dbReference>
<protein>
    <recommendedName>
        <fullName evidence="6">DUF1016 family protein</fullName>
    </recommendedName>
</protein>
<dbReference type="PANTHER" id="PTHR30547">
    <property type="entry name" value="UNCHARACTERIZED PROTEIN YHCG-RELATED"/>
    <property type="match status" value="1"/>
</dbReference>
<organism evidence="4 5">
    <name type="scientific">Georgenia daeguensis</name>
    <dbReference type="NCBI Taxonomy" id="908355"/>
    <lineage>
        <taxon>Bacteria</taxon>
        <taxon>Bacillati</taxon>
        <taxon>Actinomycetota</taxon>
        <taxon>Actinomycetes</taxon>
        <taxon>Micrococcales</taxon>
        <taxon>Bogoriellaceae</taxon>
        <taxon>Georgenia</taxon>
    </lineage>
</organism>
<keyword evidence="5" id="KW-1185">Reference proteome</keyword>
<evidence type="ECO:0000259" key="3">
    <source>
        <dbReference type="Pfam" id="PF17761"/>
    </source>
</evidence>
<feature type="domain" description="Helix-turn-helix" evidence="2">
    <location>
        <begin position="361"/>
        <end position="411"/>
    </location>
</feature>
<evidence type="ECO:0000259" key="1">
    <source>
        <dbReference type="Pfam" id="PF06250"/>
    </source>
</evidence>
<dbReference type="Pfam" id="PF06250">
    <property type="entry name" value="YhcG_C"/>
    <property type="match status" value="1"/>
</dbReference>
<comment type="caution">
    <text evidence="4">The sequence shown here is derived from an EMBL/GenBank/DDBJ whole genome shotgun (WGS) entry which is preliminary data.</text>
</comment>
<dbReference type="Proteomes" id="UP001499841">
    <property type="component" value="Unassembled WGS sequence"/>
</dbReference>
<evidence type="ECO:0008006" key="6">
    <source>
        <dbReference type="Google" id="ProtNLM"/>
    </source>
</evidence>
<reference evidence="5" key="1">
    <citation type="journal article" date="2019" name="Int. J. Syst. Evol. Microbiol.">
        <title>The Global Catalogue of Microorganisms (GCM) 10K type strain sequencing project: providing services to taxonomists for standard genome sequencing and annotation.</title>
        <authorList>
            <consortium name="The Broad Institute Genomics Platform"/>
            <consortium name="The Broad Institute Genome Sequencing Center for Infectious Disease"/>
            <person name="Wu L."/>
            <person name="Ma J."/>
        </authorList>
    </citation>
    <scope>NUCLEOTIDE SEQUENCE [LARGE SCALE GENOMIC DNA]</scope>
    <source>
        <strain evidence="5">JCM 17459</strain>
    </source>
</reference>